<dbReference type="AlphaFoldDB" id="A0A1H2LIK6"/>
<keyword evidence="3 8" id="KW-0812">Transmembrane</keyword>
<evidence type="ECO:0000256" key="7">
    <source>
        <dbReference type="ARBA" id="ARBA00035652"/>
    </source>
</evidence>
<gene>
    <name evidence="10" type="ORF">SAMN04489737_1193</name>
</gene>
<dbReference type="Pfam" id="PF00528">
    <property type="entry name" value="BPD_transp_1"/>
    <property type="match status" value="1"/>
</dbReference>
<dbReference type="SUPFAM" id="SSF161098">
    <property type="entry name" value="MetI-like"/>
    <property type="match status" value="1"/>
</dbReference>
<dbReference type="PANTHER" id="PTHR30177">
    <property type="entry name" value="GLYCINE BETAINE/L-PROLINE TRANSPORT SYSTEM PERMEASE PROTEIN PROW"/>
    <property type="match status" value="1"/>
</dbReference>
<dbReference type="RefSeq" id="WP_216442017.1">
    <property type="nucleotide sequence ID" value="NZ_JABAPU010000001.1"/>
</dbReference>
<dbReference type="Proteomes" id="UP000214355">
    <property type="component" value="Chromosome I"/>
</dbReference>
<evidence type="ECO:0000313" key="11">
    <source>
        <dbReference type="Proteomes" id="UP000214355"/>
    </source>
</evidence>
<feature type="domain" description="ABC transmembrane type-1" evidence="9">
    <location>
        <begin position="19"/>
        <end position="198"/>
    </location>
</feature>
<dbReference type="InterPro" id="IPR000515">
    <property type="entry name" value="MetI-like"/>
</dbReference>
<feature type="transmembrane region" description="Helical" evidence="8">
    <location>
        <begin position="79"/>
        <end position="97"/>
    </location>
</feature>
<evidence type="ECO:0000256" key="5">
    <source>
        <dbReference type="ARBA" id="ARBA00023136"/>
    </source>
</evidence>
<feature type="transmembrane region" description="Helical" evidence="8">
    <location>
        <begin position="214"/>
        <end position="236"/>
    </location>
</feature>
<name>A0A1H2LIK6_9ACTO</name>
<dbReference type="Gene3D" id="3.40.190.10">
    <property type="entry name" value="Periplasmic binding protein-like II"/>
    <property type="match status" value="1"/>
</dbReference>
<dbReference type="Gene3D" id="1.10.3720.10">
    <property type="entry name" value="MetI-like"/>
    <property type="match status" value="1"/>
</dbReference>
<comment type="similarity">
    <text evidence="7">In the N-terminal section; belongs to the binding-protein-dependent transport system permease family.</text>
</comment>
<dbReference type="Gene3D" id="3.40.190.120">
    <property type="entry name" value="Osmoprotection protein (prox), domain 2"/>
    <property type="match status" value="1"/>
</dbReference>
<accession>A0A1H2LIK6</accession>
<evidence type="ECO:0000256" key="3">
    <source>
        <dbReference type="ARBA" id="ARBA00022692"/>
    </source>
</evidence>
<keyword evidence="2 8" id="KW-0813">Transport</keyword>
<dbReference type="InterPro" id="IPR051204">
    <property type="entry name" value="ABC_transp_perm/SBD"/>
</dbReference>
<dbReference type="PANTHER" id="PTHR30177:SF4">
    <property type="entry name" value="OSMOPROTECTANT IMPORT PERMEASE PROTEIN OSMW"/>
    <property type="match status" value="1"/>
</dbReference>
<feature type="transmembrane region" description="Helical" evidence="8">
    <location>
        <begin position="145"/>
        <end position="169"/>
    </location>
</feature>
<dbReference type="CDD" id="cd06261">
    <property type="entry name" value="TM_PBP2"/>
    <property type="match status" value="1"/>
</dbReference>
<evidence type="ECO:0000256" key="6">
    <source>
        <dbReference type="ARBA" id="ARBA00035642"/>
    </source>
</evidence>
<dbReference type="PROSITE" id="PS50928">
    <property type="entry name" value="ABC_TM1"/>
    <property type="match status" value="1"/>
</dbReference>
<comment type="similarity">
    <text evidence="8">Belongs to the binding-protein-dependent transport system permease family.</text>
</comment>
<dbReference type="GO" id="GO:0022857">
    <property type="term" value="F:transmembrane transporter activity"/>
    <property type="evidence" value="ECO:0007669"/>
    <property type="project" value="InterPro"/>
</dbReference>
<keyword evidence="4 8" id="KW-1133">Transmembrane helix</keyword>
<evidence type="ECO:0000259" key="9">
    <source>
        <dbReference type="PROSITE" id="PS50928"/>
    </source>
</evidence>
<keyword evidence="11" id="KW-1185">Reference proteome</keyword>
<evidence type="ECO:0000256" key="1">
    <source>
        <dbReference type="ARBA" id="ARBA00004141"/>
    </source>
</evidence>
<comment type="subcellular location">
    <subcellularLocation>
        <location evidence="8">Cell membrane</location>
        <topology evidence="8">Multi-pass membrane protein</topology>
    </subcellularLocation>
    <subcellularLocation>
        <location evidence="1">Membrane</location>
        <topology evidence="1">Multi-pass membrane protein</topology>
    </subcellularLocation>
</comment>
<reference evidence="11" key="1">
    <citation type="submission" date="2016-10" db="EMBL/GenBank/DDBJ databases">
        <authorList>
            <person name="Varghese N."/>
            <person name="Submissions S."/>
        </authorList>
    </citation>
    <scope>NUCLEOTIDE SEQUENCE [LARGE SCALE GENOMIC DNA]</scope>
    <source>
        <strain evidence="11">DSM 10002</strain>
    </source>
</reference>
<evidence type="ECO:0000313" key="10">
    <source>
        <dbReference type="EMBL" id="SDU80401.1"/>
    </source>
</evidence>
<dbReference type="GO" id="GO:0043190">
    <property type="term" value="C:ATP-binding cassette (ABC) transporter complex"/>
    <property type="evidence" value="ECO:0007669"/>
    <property type="project" value="InterPro"/>
</dbReference>
<proteinExistence type="inferred from homology"/>
<organism evidence="10 11">
    <name type="scientific">Arcanobacterium phocae</name>
    <dbReference type="NCBI Taxonomy" id="131112"/>
    <lineage>
        <taxon>Bacteria</taxon>
        <taxon>Bacillati</taxon>
        <taxon>Actinomycetota</taxon>
        <taxon>Actinomycetes</taxon>
        <taxon>Actinomycetales</taxon>
        <taxon>Actinomycetaceae</taxon>
        <taxon>Arcanobacterium</taxon>
    </lineage>
</organism>
<feature type="transmembrane region" description="Helical" evidence="8">
    <location>
        <begin position="181"/>
        <end position="202"/>
    </location>
</feature>
<comment type="similarity">
    <text evidence="6">In the C-terminal section; belongs to the OsmX family.</text>
</comment>
<dbReference type="GO" id="GO:0031460">
    <property type="term" value="P:glycine betaine transport"/>
    <property type="evidence" value="ECO:0007669"/>
    <property type="project" value="TreeGrafter"/>
</dbReference>
<keyword evidence="5 8" id="KW-0472">Membrane</keyword>
<feature type="transmembrane region" description="Helical" evidence="8">
    <location>
        <begin position="52"/>
        <end position="73"/>
    </location>
</feature>
<evidence type="ECO:0000256" key="2">
    <source>
        <dbReference type="ARBA" id="ARBA00022448"/>
    </source>
</evidence>
<feature type="transmembrane region" description="Helical" evidence="8">
    <location>
        <begin position="20"/>
        <end position="45"/>
    </location>
</feature>
<dbReference type="Pfam" id="PF04069">
    <property type="entry name" value="OpuAC"/>
    <property type="match status" value="1"/>
</dbReference>
<dbReference type="SUPFAM" id="SSF53850">
    <property type="entry name" value="Periplasmic binding protein-like II"/>
    <property type="match status" value="1"/>
</dbReference>
<dbReference type="InterPro" id="IPR007210">
    <property type="entry name" value="ABC_Gly_betaine_transp_sub-bd"/>
</dbReference>
<dbReference type="EMBL" id="LT629804">
    <property type="protein sequence ID" value="SDU80401.1"/>
    <property type="molecule type" value="Genomic_DNA"/>
</dbReference>
<sequence>MGEVLQLLWTRQSFFFDLILQHLLICSISIVMACIIGISFGVGAAERKQASGIVMGTANFVYTIPSISMLGFLIPLSGIGNTTAIIALTIYGLLPMVRATYTGLTNVDPLLVEAARGMGSTPRQLLWKIKMPLALPVIISGLRNMVVMTIALAGIASFVGAGGLGVAIYRGITLNNTAMTVAGSLLIAILALASDALIGVFAKLLAPGAKRNRFAVGALGTTFVAALLVPLVVVAFQASGTTIHIATKPMTEQYIMGEIMKQKIEAETDLKVQVTQGVGGGTSNIQPGMEKGDFDIYPEYTGTGWAAVLKNDGNYSQTDFSQLNQQYQSDYDMEWITSYGFQNTYGIAVPDELAKQYNLKTIADLAPIADQLVFGAEPDFFERLDGYKGLTSAYRIEFASTKDIDVGLKYDAMKSRQIQAMPIFTTDGQLAGSGLTVLHDNLGYYPAYDCMNVVRSEILRQYPQVREILESLDGTIDEETMISMNSRVENEGATPAEVAADFLAQLEQTKGAAK</sequence>
<dbReference type="STRING" id="131112.SAMN04489737_1193"/>
<evidence type="ECO:0000256" key="4">
    <source>
        <dbReference type="ARBA" id="ARBA00022989"/>
    </source>
</evidence>
<dbReference type="FunFam" id="1.10.3720.10:FF:000001">
    <property type="entry name" value="Glycine betaine ABC transporter, permease"/>
    <property type="match status" value="1"/>
</dbReference>
<protein>
    <submittedName>
        <fullName evidence="10">Osmoprotectant transport system permease protein</fullName>
    </submittedName>
</protein>
<dbReference type="InterPro" id="IPR035906">
    <property type="entry name" value="MetI-like_sf"/>
</dbReference>
<evidence type="ECO:0000256" key="8">
    <source>
        <dbReference type="RuleBase" id="RU363032"/>
    </source>
</evidence>